<organism evidence="2 3">
    <name type="scientific">Lophiostoma macrostomum CBS 122681</name>
    <dbReference type="NCBI Taxonomy" id="1314788"/>
    <lineage>
        <taxon>Eukaryota</taxon>
        <taxon>Fungi</taxon>
        <taxon>Dikarya</taxon>
        <taxon>Ascomycota</taxon>
        <taxon>Pezizomycotina</taxon>
        <taxon>Dothideomycetes</taxon>
        <taxon>Pleosporomycetidae</taxon>
        <taxon>Pleosporales</taxon>
        <taxon>Lophiostomataceae</taxon>
        <taxon>Lophiostoma</taxon>
    </lineage>
</organism>
<evidence type="ECO:0000256" key="1">
    <source>
        <dbReference type="SAM" id="MobiDB-lite"/>
    </source>
</evidence>
<dbReference type="AlphaFoldDB" id="A0A6A6SLQ5"/>
<evidence type="ECO:0000313" key="2">
    <source>
        <dbReference type="EMBL" id="KAF2647573.1"/>
    </source>
</evidence>
<reference evidence="2" key="1">
    <citation type="journal article" date="2020" name="Stud. Mycol.">
        <title>101 Dothideomycetes genomes: a test case for predicting lifestyles and emergence of pathogens.</title>
        <authorList>
            <person name="Haridas S."/>
            <person name="Albert R."/>
            <person name="Binder M."/>
            <person name="Bloem J."/>
            <person name="Labutti K."/>
            <person name="Salamov A."/>
            <person name="Andreopoulos B."/>
            <person name="Baker S."/>
            <person name="Barry K."/>
            <person name="Bills G."/>
            <person name="Bluhm B."/>
            <person name="Cannon C."/>
            <person name="Castanera R."/>
            <person name="Culley D."/>
            <person name="Daum C."/>
            <person name="Ezra D."/>
            <person name="Gonzalez J."/>
            <person name="Henrissat B."/>
            <person name="Kuo A."/>
            <person name="Liang C."/>
            <person name="Lipzen A."/>
            <person name="Lutzoni F."/>
            <person name="Magnuson J."/>
            <person name="Mondo S."/>
            <person name="Nolan M."/>
            <person name="Ohm R."/>
            <person name="Pangilinan J."/>
            <person name="Park H.-J."/>
            <person name="Ramirez L."/>
            <person name="Alfaro M."/>
            <person name="Sun H."/>
            <person name="Tritt A."/>
            <person name="Yoshinaga Y."/>
            <person name="Zwiers L.-H."/>
            <person name="Turgeon B."/>
            <person name="Goodwin S."/>
            <person name="Spatafora J."/>
            <person name="Crous P."/>
            <person name="Grigoriev I."/>
        </authorList>
    </citation>
    <scope>NUCLEOTIDE SEQUENCE</scope>
    <source>
        <strain evidence="2">CBS 122681</strain>
    </source>
</reference>
<keyword evidence="3" id="KW-1185">Reference proteome</keyword>
<feature type="compositionally biased region" description="Basic and acidic residues" evidence="1">
    <location>
        <begin position="1"/>
        <end position="13"/>
    </location>
</feature>
<sequence length="83" mass="8937">MAAIEARRVKSPEDCQSQPAPSPLLLHSDGLTVKAAPSLLSLCVLQSSWALPLHFSSLSFFLSFTASPVLLRTIPHCPIQHSS</sequence>
<accession>A0A6A6SLQ5</accession>
<name>A0A6A6SLQ5_9PLEO</name>
<dbReference type="Proteomes" id="UP000799324">
    <property type="component" value="Unassembled WGS sequence"/>
</dbReference>
<feature type="region of interest" description="Disordered" evidence="1">
    <location>
        <begin position="1"/>
        <end position="21"/>
    </location>
</feature>
<gene>
    <name evidence="2" type="ORF">K491DRAFT_298990</name>
</gene>
<protein>
    <submittedName>
        <fullName evidence="2">Uncharacterized protein</fullName>
    </submittedName>
</protein>
<evidence type="ECO:0000313" key="3">
    <source>
        <dbReference type="Proteomes" id="UP000799324"/>
    </source>
</evidence>
<proteinExistence type="predicted"/>
<dbReference type="EMBL" id="MU004604">
    <property type="protein sequence ID" value="KAF2647573.1"/>
    <property type="molecule type" value="Genomic_DNA"/>
</dbReference>